<reference evidence="12" key="1">
    <citation type="journal article" date="2018" name="DNA Res.">
        <title>Multiple hybrid de novo genome assembly of finger millet, an orphan allotetraploid crop.</title>
        <authorList>
            <person name="Hatakeyama M."/>
            <person name="Aluri S."/>
            <person name="Balachadran M.T."/>
            <person name="Sivarajan S.R."/>
            <person name="Patrignani A."/>
            <person name="Gruter S."/>
            <person name="Poveda L."/>
            <person name="Shimizu-Inatsugi R."/>
            <person name="Baeten J."/>
            <person name="Francoijs K.J."/>
            <person name="Nataraja K.N."/>
            <person name="Reddy Y.A.N."/>
            <person name="Phadnis S."/>
            <person name="Ravikumar R.L."/>
            <person name="Schlapbach R."/>
            <person name="Sreeman S.M."/>
            <person name="Shimizu K.K."/>
        </authorList>
    </citation>
    <scope>NUCLEOTIDE SEQUENCE</scope>
</reference>
<keyword evidence="9" id="KW-0408">Iron</keyword>
<sequence>MDAAEDDKADVKLTRNNIKAFILDIFTAGSDTTATSVEWMLAHLLNNPGCLHKLRAELDDVVGTSRLVSEHDVARLPYLQAVFKETLRLQPPAVFARAQRETIEPLHVRGYTIPTKTSAVPAFLAALVQCFDWALPMPPPGQSNKPPPLDMEEAEGLVSARKHPLLLFPTQRIHIPLLTPNNPS</sequence>
<dbReference type="SUPFAM" id="SSF48264">
    <property type="entry name" value="Cytochrome P450"/>
    <property type="match status" value="1"/>
</dbReference>
<keyword evidence="7" id="KW-1133">Transmembrane helix</keyword>
<dbReference type="GO" id="GO:0004497">
    <property type="term" value="F:monooxygenase activity"/>
    <property type="evidence" value="ECO:0007669"/>
    <property type="project" value="InterPro"/>
</dbReference>
<dbReference type="GO" id="GO:0020037">
    <property type="term" value="F:heme binding"/>
    <property type="evidence" value="ECO:0007669"/>
    <property type="project" value="InterPro"/>
</dbReference>
<dbReference type="InterPro" id="IPR002401">
    <property type="entry name" value="Cyt_P450_E_grp-I"/>
</dbReference>
<organism evidence="12 13">
    <name type="scientific">Eleusine coracana subsp. coracana</name>
    <dbReference type="NCBI Taxonomy" id="191504"/>
    <lineage>
        <taxon>Eukaryota</taxon>
        <taxon>Viridiplantae</taxon>
        <taxon>Streptophyta</taxon>
        <taxon>Embryophyta</taxon>
        <taxon>Tracheophyta</taxon>
        <taxon>Spermatophyta</taxon>
        <taxon>Magnoliopsida</taxon>
        <taxon>Liliopsida</taxon>
        <taxon>Poales</taxon>
        <taxon>Poaceae</taxon>
        <taxon>PACMAD clade</taxon>
        <taxon>Chloridoideae</taxon>
        <taxon>Cynodonteae</taxon>
        <taxon>Eleusininae</taxon>
        <taxon>Eleusine</taxon>
    </lineage>
</organism>
<evidence type="ECO:0000256" key="5">
    <source>
        <dbReference type="ARBA" id="ARBA00022692"/>
    </source>
</evidence>
<dbReference type="Pfam" id="PF00067">
    <property type="entry name" value="p450"/>
    <property type="match status" value="1"/>
</dbReference>
<evidence type="ECO:0000256" key="1">
    <source>
        <dbReference type="ARBA" id="ARBA00001971"/>
    </source>
</evidence>
<evidence type="ECO:0000313" key="13">
    <source>
        <dbReference type="Proteomes" id="UP001054889"/>
    </source>
</evidence>
<dbReference type="GO" id="GO:0044550">
    <property type="term" value="P:secondary metabolite biosynthetic process"/>
    <property type="evidence" value="ECO:0007669"/>
    <property type="project" value="UniProtKB-ARBA"/>
</dbReference>
<comment type="subcellular location">
    <subcellularLocation>
        <location evidence="2">Membrane</location>
        <topology evidence="2">Single-pass membrane protein</topology>
    </subcellularLocation>
</comment>
<comment type="caution">
    <text evidence="12">The sequence shown here is derived from an EMBL/GenBank/DDBJ whole genome shotgun (WGS) entry which is preliminary data.</text>
</comment>
<keyword evidence="4" id="KW-0349">Heme</keyword>
<dbReference type="PRINTS" id="PR00385">
    <property type="entry name" value="P450"/>
</dbReference>
<comment type="cofactor">
    <cofactor evidence="1">
        <name>heme</name>
        <dbReference type="ChEBI" id="CHEBI:30413"/>
    </cofactor>
</comment>
<dbReference type="InterPro" id="IPR036396">
    <property type="entry name" value="Cyt_P450_sf"/>
</dbReference>
<keyword evidence="8" id="KW-0560">Oxidoreductase</keyword>
<dbReference type="EMBL" id="BQKI01000081">
    <property type="protein sequence ID" value="GJN29919.1"/>
    <property type="molecule type" value="Genomic_DNA"/>
</dbReference>
<dbReference type="Gene3D" id="1.10.630.10">
    <property type="entry name" value="Cytochrome P450"/>
    <property type="match status" value="1"/>
</dbReference>
<name>A0AAV5F2N8_ELECO</name>
<evidence type="ECO:0000256" key="9">
    <source>
        <dbReference type="ARBA" id="ARBA00023004"/>
    </source>
</evidence>
<protein>
    <submittedName>
        <fullName evidence="12">Uncharacterized protein</fullName>
    </submittedName>
</protein>
<proteinExistence type="inferred from homology"/>
<dbReference type="PRINTS" id="PR00463">
    <property type="entry name" value="EP450I"/>
</dbReference>
<keyword evidence="11" id="KW-0472">Membrane</keyword>
<dbReference type="InterPro" id="IPR001128">
    <property type="entry name" value="Cyt_P450"/>
</dbReference>
<dbReference type="GO" id="GO:0016705">
    <property type="term" value="F:oxidoreductase activity, acting on paired donors, with incorporation or reduction of molecular oxygen"/>
    <property type="evidence" value="ECO:0007669"/>
    <property type="project" value="InterPro"/>
</dbReference>
<evidence type="ECO:0000256" key="11">
    <source>
        <dbReference type="ARBA" id="ARBA00023136"/>
    </source>
</evidence>
<gene>
    <name evidence="12" type="primary">gb18182</name>
    <name evidence="12" type="ORF">PR202_gb18182</name>
</gene>
<evidence type="ECO:0000256" key="3">
    <source>
        <dbReference type="ARBA" id="ARBA00010617"/>
    </source>
</evidence>
<dbReference type="AlphaFoldDB" id="A0AAV5F2N8"/>
<evidence type="ECO:0000256" key="4">
    <source>
        <dbReference type="ARBA" id="ARBA00022617"/>
    </source>
</evidence>
<keyword evidence="13" id="KW-1185">Reference proteome</keyword>
<evidence type="ECO:0000256" key="10">
    <source>
        <dbReference type="ARBA" id="ARBA00023033"/>
    </source>
</evidence>
<keyword evidence="5" id="KW-0812">Transmembrane</keyword>
<comment type="similarity">
    <text evidence="3">Belongs to the cytochrome P450 family.</text>
</comment>
<evidence type="ECO:0000256" key="2">
    <source>
        <dbReference type="ARBA" id="ARBA00004167"/>
    </source>
</evidence>
<accession>A0AAV5F2N8</accession>
<dbReference type="Proteomes" id="UP001054889">
    <property type="component" value="Unassembled WGS sequence"/>
</dbReference>
<evidence type="ECO:0000256" key="7">
    <source>
        <dbReference type="ARBA" id="ARBA00022989"/>
    </source>
</evidence>
<evidence type="ECO:0000256" key="8">
    <source>
        <dbReference type="ARBA" id="ARBA00023002"/>
    </source>
</evidence>
<evidence type="ECO:0000256" key="6">
    <source>
        <dbReference type="ARBA" id="ARBA00022723"/>
    </source>
</evidence>
<dbReference type="GO" id="GO:0005506">
    <property type="term" value="F:iron ion binding"/>
    <property type="evidence" value="ECO:0007669"/>
    <property type="project" value="InterPro"/>
</dbReference>
<evidence type="ECO:0000313" key="12">
    <source>
        <dbReference type="EMBL" id="GJN29919.1"/>
    </source>
</evidence>
<keyword evidence="6" id="KW-0479">Metal-binding</keyword>
<keyword evidence="10" id="KW-0503">Monooxygenase</keyword>
<dbReference type="PANTHER" id="PTHR47944">
    <property type="entry name" value="CYTOCHROME P450 98A9"/>
    <property type="match status" value="1"/>
</dbReference>
<reference evidence="12" key="2">
    <citation type="submission" date="2021-12" db="EMBL/GenBank/DDBJ databases">
        <title>Resequencing data analysis of finger millet.</title>
        <authorList>
            <person name="Hatakeyama M."/>
            <person name="Aluri S."/>
            <person name="Balachadran M.T."/>
            <person name="Sivarajan S.R."/>
            <person name="Poveda L."/>
            <person name="Shimizu-Inatsugi R."/>
            <person name="Schlapbach R."/>
            <person name="Sreeman S.M."/>
            <person name="Shimizu K.K."/>
        </authorList>
    </citation>
    <scope>NUCLEOTIDE SEQUENCE</scope>
</reference>
<dbReference type="PANTHER" id="PTHR47944:SF17">
    <property type="entry name" value="3,9-DIHYDROXYPTEROCARPAN 6A-MONOOXYGENASE"/>
    <property type="match status" value="1"/>
</dbReference>